<dbReference type="Gene3D" id="2.40.160.20">
    <property type="match status" value="1"/>
</dbReference>
<protein>
    <submittedName>
        <fullName evidence="4">Outer membrane protein</fullName>
    </submittedName>
</protein>
<feature type="chain" id="PRO_5045100418" evidence="2">
    <location>
        <begin position="25"/>
        <end position="205"/>
    </location>
</feature>
<evidence type="ECO:0000256" key="1">
    <source>
        <dbReference type="ARBA" id="ARBA00022729"/>
    </source>
</evidence>
<keyword evidence="1 2" id="KW-0732">Signal</keyword>
<evidence type="ECO:0000313" key="4">
    <source>
        <dbReference type="EMBL" id="MEY1660558.1"/>
    </source>
</evidence>
<accession>A0ABV4ADL0</accession>
<keyword evidence="5" id="KW-1185">Reference proteome</keyword>
<feature type="signal peptide" evidence="2">
    <location>
        <begin position="1"/>
        <end position="24"/>
    </location>
</feature>
<evidence type="ECO:0000256" key="2">
    <source>
        <dbReference type="SAM" id="SignalP"/>
    </source>
</evidence>
<dbReference type="EMBL" id="JBGCUO010000001">
    <property type="protein sequence ID" value="MEY1660558.1"/>
    <property type="molecule type" value="Genomic_DNA"/>
</dbReference>
<name>A0ABV4ADL0_9GAMM</name>
<sequence length="205" mass="21909">MINKLPLCLGTAVLAVSLAGTAHAREGAYLGAQVGWADTGIKITDRQYGNTFDGLHGEGVNGTLFAGIGRRGANGFLALEINGGMGNAEAELRGVGTTAYRIQESYGVGFLAGMNSVGDSALFVRAGWQRASFKAEDKGPGYSWNEERDHDGLRAGVGVLLPISHNVDFRAEWNKTFYGKKDYDHGAISIKPTETQFALGVSYRF</sequence>
<dbReference type="SUPFAM" id="SSF56925">
    <property type="entry name" value="OMPA-like"/>
    <property type="match status" value="1"/>
</dbReference>
<dbReference type="InterPro" id="IPR027385">
    <property type="entry name" value="Beta-barrel_OMP"/>
</dbReference>
<evidence type="ECO:0000259" key="3">
    <source>
        <dbReference type="Pfam" id="PF13505"/>
    </source>
</evidence>
<feature type="domain" description="Outer membrane protein beta-barrel" evidence="3">
    <location>
        <begin position="12"/>
        <end position="205"/>
    </location>
</feature>
<comment type="caution">
    <text evidence="4">The sequence shown here is derived from an EMBL/GenBank/DDBJ whole genome shotgun (WGS) entry which is preliminary data.</text>
</comment>
<gene>
    <name evidence="4" type="ORF">AB5I84_00180</name>
</gene>
<organism evidence="4 5">
    <name type="scientific">Isoalcanivorax beigongshangi</name>
    <dbReference type="NCBI Taxonomy" id="3238810"/>
    <lineage>
        <taxon>Bacteria</taxon>
        <taxon>Pseudomonadati</taxon>
        <taxon>Pseudomonadota</taxon>
        <taxon>Gammaproteobacteria</taxon>
        <taxon>Oceanospirillales</taxon>
        <taxon>Alcanivoracaceae</taxon>
        <taxon>Isoalcanivorax</taxon>
    </lineage>
</organism>
<dbReference type="Pfam" id="PF13505">
    <property type="entry name" value="OMP_b-brl"/>
    <property type="match status" value="1"/>
</dbReference>
<evidence type="ECO:0000313" key="5">
    <source>
        <dbReference type="Proteomes" id="UP001562065"/>
    </source>
</evidence>
<reference evidence="4 5" key="1">
    <citation type="submission" date="2024-07" db="EMBL/GenBank/DDBJ databases">
        <authorList>
            <person name="Ren Q."/>
        </authorList>
    </citation>
    <scope>NUCLEOTIDE SEQUENCE [LARGE SCALE GENOMIC DNA]</scope>
    <source>
        <strain evidence="4 5">REN37</strain>
    </source>
</reference>
<proteinExistence type="predicted"/>
<dbReference type="RefSeq" id="WP_369453806.1">
    <property type="nucleotide sequence ID" value="NZ_JBGCUO010000001.1"/>
</dbReference>
<dbReference type="InterPro" id="IPR011250">
    <property type="entry name" value="OMP/PagP_B-barrel"/>
</dbReference>
<dbReference type="Proteomes" id="UP001562065">
    <property type="component" value="Unassembled WGS sequence"/>
</dbReference>